<dbReference type="RefSeq" id="WP_228073872.1">
    <property type="nucleotide sequence ID" value="NZ_CP061205.1"/>
</dbReference>
<name>A0ABV7D315_9PROT</name>
<dbReference type="Proteomes" id="UP001595444">
    <property type="component" value="Unassembled WGS sequence"/>
</dbReference>
<dbReference type="EC" id="2.4.-.-" evidence="2"/>
<organism evidence="2 3">
    <name type="scientific">Kordiimonas pumila</name>
    <dbReference type="NCBI Taxonomy" id="2161677"/>
    <lineage>
        <taxon>Bacteria</taxon>
        <taxon>Pseudomonadati</taxon>
        <taxon>Pseudomonadota</taxon>
        <taxon>Alphaproteobacteria</taxon>
        <taxon>Kordiimonadales</taxon>
        <taxon>Kordiimonadaceae</taxon>
        <taxon>Kordiimonas</taxon>
    </lineage>
</organism>
<feature type="domain" description="Glycosyl transferase family 1" evidence="1">
    <location>
        <begin position="3"/>
        <end position="61"/>
    </location>
</feature>
<dbReference type="Pfam" id="PF00534">
    <property type="entry name" value="Glycos_transf_1"/>
    <property type="match status" value="1"/>
</dbReference>
<reference evidence="3" key="1">
    <citation type="journal article" date="2019" name="Int. J. Syst. Evol. Microbiol.">
        <title>The Global Catalogue of Microorganisms (GCM) 10K type strain sequencing project: providing services to taxonomists for standard genome sequencing and annotation.</title>
        <authorList>
            <consortium name="The Broad Institute Genomics Platform"/>
            <consortium name="The Broad Institute Genome Sequencing Center for Infectious Disease"/>
            <person name="Wu L."/>
            <person name="Ma J."/>
        </authorList>
    </citation>
    <scope>NUCLEOTIDE SEQUENCE [LARGE SCALE GENOMIC DNA]</scope>
    <source>
        <strain evidence="3">KCTC 62164</strain>
    </source>
</reference>
<keyword evidence="3" id="KW-1185">Reference proteome</keyword>
<dbReference type="Gene3D" id="3.40.50.2000">
    <property type="entry name" value="Glycogen Phosphorylase B"/>
    <property type="match status" value="2"/>
</dbReference>
<evidence type="ECO:0000259" key="1">
    <source>
        <dbReference type="Pfam" id="PF00534"/>
    </source>
</evidence>
<sequence>MFEAAAMNKPILLGVDGQAREIIEHYAAGIYFEPENEKALIEAIQALRNDEALQISLGKAGTDLAKAFDRKTLANKMAQILVDFYQSKFSAREK</sequence>
<dbReference type="EMBL" id="JBHRSL010000004">
    <property type="protein sequence ID" value="MFC3051563.1"/>
    <property type="molecule type" value="Genomic_DNA"/>
</dbReference>
<accession>A0ABV7D315</accession>
<dbReference type="SUPFAM" id="SSF53756">
    <property type="entry name" value="UDP-Glycosyltransferase/glycogen phosphorylase"/>
    <property type="match status" value="1"/>
</dbReference>
<evidence type="ECO:0000313" key="2">
    <source>
        <dbReference type="EMBL" id="MFC3051563.1"/>
    </source>
</evidence>
<dbReference type="GO" id="GO:0016757">
    <property type="term" value="F:glycosyltransferase activity"/>
    <property type="evidence" value="ECO:0007669"/>
    <property type="project" value="UniProtKB-KW"/>
</dbReference>
<dbReference type="InterPro" id="IPR001296">
    <property type="entry name" value="Glyco_trans_1"/>
</dbReference>
<proteinExistence type="predicted"/>
<protein>
    <submittedName>
        <fullName evidence="2">Glycosyltransferase</fullName>
        <ecNumber evidence="2">2.4.-.-</ecNumber>
    </submittedName>
</protein>
<comment type="caution">
    <text evidence="2">The sequence shown here is derived from an EMBL/GenBank/DDBJ whole genome shotgun (WGS) entry which is preliminary data.</text>
</comment>
<gene>
    <name evidence="2" type="ORF">ACFOKA_06595</name>
</gene>
<keyword evidence="2" id="KW-0328">Glycosyltransferase</keyword>
<keyword evidence="2" id="KW-0808">Transferase</keyword>
<evidence type="ECO:0000313" key="3">
    <source>
        <dbReference type="Proteomes" id="UP001595444"/>
    </source>
</evidence>